<evidence type="ECO:0000259" key="5">
    <source>
        <dbReference type="PROSITE" id="PS50931"/>
    </source>
</evidence>
<evidence type="ECO:0000256" key="4">
    <source>
        <dbReference type="ARBA" id="ARBA00023163"/>
    </source>
</evidence>
<evidence type="ECO:0000256" key="3">
    <source>
        <dbReference type="ARBA" id="ARBA00023125"/>
    </source>
</evidence>
<dbReference type="FunFam" id="1.10.10.10:FF:000001">
    <property type="entry name" value="LysR family transcriptional regulator"/>
    <property type="match status" value="1"/>
</dbReference>
<keyword evidence="3" id="KW-0238">DNA-binding</keyword>
<keyword evidence="4" id="KW-0804">Transcription</keyword>
<evidence type="ECO:0000256" key="2">
    <source>
        <dbReference type="ARBA" id="ARBA00023015"/>
    </source>
</evidence>
<keyword evidence="2" id="KW-0805">Transcription regulation</keyword>
<comment type="similarity">
    <text evidence="1">Belongs to the LysR transcriptional regulatory family.</text>
</comment>
<dbReference type="AlphaFoldDB" id="A0A975U8Y5"/>
<dbReference type="PANTHER" id="PTHR30419:SF8">
    <property type="entry name" value="NITROGEN ASSIMILATION TRANSCRIPTIONAL ACTIVATOR-RELATED"/>
    <property type="match status" value="1"/>
</dbReference>
<dbReference type="RefSeq" id="WP_136483510.1">
    <property type="nucleotide sequence ID" value="NZ_CP076643.1"/>
</dbReference>
<dbReference type="InterPro" id="IPR000847">
    <property type="entry name" value="LysR_HTH_N"/>
</dbReference>
<dbReference type="KEGG" id="vos:KNV97_14920"/>
<sequence length="304" mass="34009">MKLHQIKAFLAVSNAGSLKTAAEQLHLTQPALSKAIKELEQQYGVALFERTSGGLTLTPYGERLLGYARMMNETARRAKQDIDTMRGVSNCSITIGVTPVASLIKSLTTSLNAFMQRYPEVTLRIIELRPAPLLNQLRQGGVDFAITSQIPVIDSALEWQAICRIPNVVVTRKSHPLCNTRSLRTLHQSEWLTLDAPDDPNTYHHQLFSVNGLPIPSRIRECTSMTLARALIQTADFAALFSVESLDLDYIKNEFAVVPLLDNIPDSVISMVRPKREIMTQSAMTLFDTILQDMRDIYPDFNHS</sequence>
<evidence type="ECO:0000256" key="1">
    <source>
        <dbReference type="ARBA" id="ARBA00009437"/>
    </source>
</evidence>
<dbReference type="Proteomes" id="UP000694232">
    <property type="component" value="Chromosome 1"/>
</dbReference>
<dbReference type="Gene3D" id="1.10.10.10">
    <property type="entry name" value="Winged helix-like DNA-binding domain superfamily/Winged helix DNA-binding domain"/>
    <property type="match status" value="1"/>
</dbReference>
<dbReference type="Pfam" id="PF00126">
    <property type="entry name" value="HTH_1"/>
    <property type="match status" value="1"/>
</dbReference>
<dbReference type="CDD" id="cd05466">
    <property type="entry name" value="PBP2_LTTR_substrate"/>
    <property type="match status" value="1"/>
</dbReference>
<gene>
    <name evidence="6" type="ORF">KNV97_14920</name>
</gene>
<proteinExistence type="inferred from homology"/>
<dbReference type="PROSITE" id="PS50931">
    <property type="entry name" value="HTH_LYSR"/>
    <property type="match status" value="1"/>
</dbReference>
<dbReference type="Pfam" id="PF03466">
    <property type="entry name" value="LysR_substrate"/>
    <property type="match status" value="1"/>
</dbReference>
<dbReference type="InterPro" id="IPR036390">
    <property type="entry name" value="WH_DNA-bd_sf"/>
</dbReference>
<dbReference type="SUPFAM" id="SSF53850">
    <property type="entry name" value="Periplasmic binding protein-like II"/>
    <property type="match status" value="1"/>
</dbReference>
<dbReference type="PANTHER" id="PTHR30419">
    <property type="entry name" value="HTH-TYPE TRANSCRIPTIONAL REGULATOR YBHD"/>
    <property type="match status" value="1"/>
</dbReference>
<accession>A0A975U8Y5</accession>
<feature type="domain" description="HTH lysR-type" evidence="5">
    <location>
        <begin position="1"/>
        <end position="58"/>
    </location>
</feature>
<dbReference type="PRINTS" id="PR00039">
    <property type="entry name" value="HTHLYSR"/>
</dbReference>
<dbReference type="InterPro" id="IPR005119">
    <property type="entry name" value="LysR_subst-bd"/>
</dbReference>
<dbReference type="GO" id="GO:0003700">
    <property type="term" value="F:DNA-binding transcription factor activity"/>
    <property type="evidence" value="ECO:0007669"/>
    <property type="project" value="InterPro"/>
</dbReference>
<reference evidence="6" key="1">
    <citation type="submission" date="2021-06" db="EMBL/GenBank/DDBJ databases">
        <title>Vibrio nov. sp., novel gut bacterium isolated from Yellow Sea oyster.</title>
        <authorList>
            <person name="Muhammad N."/>
            <person name="Nguyen T.H."/>
            <person name="Lee Y.-J."/>
            <person name="Ko J."/>
            <person name="Kim S.-G."/>
        </authorList>
    </citation>
    <scope>NUCLEOTIDE SEQUENCE</scope>
    <source>
        <strain evidence="6">OG9-811</strain>
    </source>
</reference>
<dbReference type="InterPro" id="IPR036388">
    <property type="entry name" value="WH-like_DNA-bd_sf"/>
</dbReference>
<dbReference type="GO" id="GO:0005829">
    <property type="term" value="C:cytosol"/>
    <property type="evidence" value="ECO:0007669"/>
    <property type="project" value="TreeGrafter"/>
</dbReference>
<name>A0A975U8Y5_9VIBR</name>
<dbReference type="InterPro" id="IPR050950">
    <property type="entry name" value="HTH-type_LysR_regulators"/>
</dbReference>
<dbReference type="EMBL" id="CP076643">
    <property type="protein sequence ID" value="QXO16761.1"/>
    <property type="molecule type" value="Genomic_DNA"/>
</dbReference>
<dbReference type="GO" id="GO:0003677">
    <property type="term" value="F:DNA binding"/>
    <property type="evidence" value="ECO:0007669"/>
    <property type="project" value="UniProtKB-KW"/>
</dbReference>
<dbReference type="Gene3D" id="3.40.190.10">
    <property type="entry name" value="Periplasmic binding protein-like II"/>
    <property type="match status" value="2"/>
</dbReference>
<protein>
    <submittedName>
        <fullName evidence="6">LysR family transcriptional regulator</fullName>
    </submittedName>
</protein>
<organism evidence="6 7">
    <name type="scientific">Vibrio ostreae</name>
    <dbReference type="NCBI Taxonomy" id="2841925"/>
    <lineage>
        <taxon>Bacteria</taxon>
        <taxon>Pseudomonadati</taxon>
        <taxon>Pseudomonadota</taxon>
        <taxon>Gammaproteobacteria</taxon>
        <taxon>Vibrionales</taxon>
        <taxon>Vibrionaceae</taxon>
        <taxon>Vibrio</taxon>
    </lineage>
</organism>
<dbReference type="SUPFAM" id="SSF46785">
    <property type="entry name" value="Winged helix' DNA-binding domain"/>
    <property type="match status" value="1"/>
</dbReference>
<evidence type="ECO:0000313" key="6">
    <source>
        <dbReference type="EMBL" id="QXO16761.1"/>
    </source>
</evidence>
<keyword evidence="7" id="KW-1185">Reference proteome</keyword>
<evidence type="ECO:0000313" key="7">
    <source>
        <dbReference type="Proteomes" id="UP000694232"/>
    </source>
</evidence>